<dbReference type="AlphaFoldDB" id="A0A839RSM7"/>
<dbReference type="Proteomes" id="UP000567922">
    <property type="component" value="Unassembled WGS sequence"/>
</dbReference>
<sequence>MRNRPLLTIGALIIVLLILVFLGPWVYINLIRG</sequence>
<dbReference type="EMBL" id="JACHWS010000003">
    <property type="protein sequence ID" value="MBB3039357.1"/>
    <property type="molecule type" value="Genomic_DNA"/>
</dbReference>
<protein>
    <submittedName>
        <fullName evidence="2">Uncharacterized protein</fullName>
    </submittedName>
</protein>
<evidence type="ECO:0000313" key="3">
    <source>
        <dbReference type="Proteomes" id="UP000567922"/>
    </source>
</evidence>
<organism evidence="2 3">
    <name type="scientific">Hoyosella altamirensis</name>
    <dbReference type="NCBI Taxonomy" id="616997"/>
    <lineage>
        <taxon>Bacteria</taxon>
        <taxon>Bacillati</taxon>
        <taxon>Actinomycetota</taxon>
        <taxon>Actinomycetes</taxon>
        <taxon>Mycobacteriales</taxon>
        <taxon>Hoyosellaceae</taxon>
        <taxon>Hoyosella</taxon>
    </lineage>
</organism>
<keyword evidence="1" id="KW-1133">Transmembrane helix</keyword>
<reference evidence="2 3" key="1">
    <citation type="submission" date="2020-08" db="EMBL/GenBank/DDBJ databases">
        <title>Sequencing the genomes of 1000 actinobacteria strains.</title>
        <authorList>
            <person name="Klenk H.-P."/>
        </authorList>
    </citation>
    <scope>NUCLEOTIDE SEQUENCE [LARGE SCALE GENOMIC DNA]</scope>
    <source>
        <strain evidence="2 3">DSM 45258</strain>
    </source>
</reference>
<keyword evidence="1" id="KW-0812">Transmembrane</keyword>
<feature type="transmembrane region" description="Helical" evidence="1">
    <location>
        <begin position="6"/>
        <end position="28"/>
    </location>
</feature>
<proteinExistence type="predicted"/>
<comment type="caution">
    <text evidence="2">The sequence shown here is derived from an EMBL/GenBank/DDBJ whole genome shotgun (WGS) entry which is preliminary data.</text>
</comment>
<evidence type="ECO:0000313" key="2">
    <source>
        <dbReference type="EMBL" id="MBB3039357.1"/>
    </source>
</evidence>
<evidence type="ECO:0000256" key="1">
    <source>
        <dbReference type="SAM" id="Phobius"/>
    </source>
</evidence>
<name>A0A839RSM7_9ACTN</name>
<gene>
    <name evidence="2" type="ORF">FHU29_003826</name>
</gene>
<keyword evidence="1" id="KW-0472">Membrane</keyword>
<accession>A0A839RSM7</accession>
<keyword evidence="3" id="KW-1185">Reference proteome</keyword>